<keyword evidence="4 5" id="KW-0067">ATP-binding</keyword>
<dbReference type="SMART" id="SM00220">
    <property type="entry name" value="S_TKc"/>
    <property type="match status" value="1"/>
</dbReference>
<keyword evidence="2 5" id="KW-0547">Nucleotide-binding</keyword>
<proteinExistence type="predicted"/>
<evidence type="ECO:0000313" key="8">
    <source>
        <dbReference type="EMBL" id="MCC9643795.1"/>
    </source>
</evidence>
<evidence type="ECO:0000256" key="6">
    <source>
        <dbReference type="SAM" id="Phobius"/>
    </source>
</evidence>
<keyword evidence="9" id="KW-1185">Reference proteome</keyword>
<dbReference type="InterPro" id="IPR011009">
    <property type="entry name" value="Kinase-like_dom_sf"/>
</dbReference>
<keyword evidence="6" id="KW-0812">Transmembrane</keyword>
<keyword evidence="6" id="KW-1133">Transmembrane helix</keyword>
<accession>A0ABS8NJQ9</accession>
<evidence type="ECO:0000256" key="1">
    <source>
        <dbReference type="ARBA" id="ARBA00022679"/>
    </source>
</evidence>
<keyword evidence="3 8" id="KW-0418">Kinase</keyword>
<dbReference type="Gene3D" id="3.30.200.20">
    <property type="entry name" value="Phosphorylase Kinase, domain 1"/>
    <property type="match status" value="1"/>
</dbReference>
<feature type="domain" description="Protein kinase" evidence="7">
    <location>
        <begin position="107"/>
        <end position="368"/>
    </location>
</feature>
<evidence type="ECO:0000256" key="2">
    <source>
        <dbReference type="ARBA" id="ARBA00022741"/>
    </source>
</evidence>
<comment type="caution">
    <text evidence="8">The sequence shown here is derived from an EMBL/GenBank/DDBJ whole genome shotgun (WGS) entry which is preliminary data.</text>
</comment>
<name>A0ABS8NJQ9_9BACT</name>
<keyword evidence="6" id="KW-0472">Membrane</keyword>
<dbReference type="InterPro" id="IPR008271">
    <property type="entry name" value="Ser/Thr_kinase_AS"/>
</dbReference>
<keyword evidence="8" id="KW-0723">Serine/threonine-protein kinase</keyword>
<gene>
    <name evidence="8" type="ORF">LOC71_16030</name>
</gene>
<dbReference type="InterPro" id="IPR000719">
    <property type="entry name" value="Prot_kinase_dom"/>
</dbReference>
<dbReference type="InterPro" id="IPR017441">
    <property type="entry name" value="Protein_kinase_ATP_BS"/>
</dbReference>
<reference evidence="8" key="1">
    <citation type="submission" date="2021-11" db="EMBL/GenBank/DDBJ databases">
        <title>Genome sequence.</title>
        <authorList>
            <person name="Sun Q."/>
        </authorList>
    </citation>
    <scope>NUCLEOTIDE SEQUENCE</scope>
    <source>
        <strain evidence="8">JC740</strain>
    </source>
</reference>
<dbReference type="PROSITE" id="PS00107">
    <property type="entry name" value="PROTEIN_KINASE_ATP"/>
    <property type="match status" value="1"/>
</dbReference>
<dbReference type="Pfam" id="PF00069">
    <property type="entry name" value="Pkinase"/>
    <property type="match status" value="1"/>
</dbReference>
<dbReference type="EMBL" id="JAJKFW010000025">
    <property type="protein sequence ID" value="MCC9643795.1"/>
    <property type="molecule type" value="Genomic_DNA"/>
</dbReference>
<evidence type="ECO:0000256" key="3">
    <source>
        <dbReference type="ARBA" id="ARBA00022777"/>
    </source>
</evidence>
<sequence length="492" mass="53889">MNPHPSDELLRRVLDEDADMQTDQVITSHLSDCQQCQSRLDAIVQNPNEIRDVLLRETCSGSLASDSFAAAPASAPRVNDEEWMADFAVSFLEPSHHVDAMGRLGEFEVLSVIGHGGMGIVLKGFQTELNRPVAIKVMSPHLASIGTARKRFLREAQATAAIVHPNVMPILSVSESATLPYLVMPYVPCRTLQQRIDSEGPFPIEEVLRIGIQVAAALAAAHRQGLVHRDVKPANILIEPAVDRTMLTDFGLARAADDVTVTRSGVIAGTPQYMSPEQARGESIDARSDLFALGCVLYAMTVGRPPFRSETSYGILRRITDHPHRPMRESRPEIPVWLDRLVDRLLCKDAAARLGSAEETQRLMEACLAHLQQPSNPLPSEVMASKRPHIRLAILLTVLFLASIPLAAINLLDRSGATKPPLIFTRPASHPSSTPSESVAPEFALVAPITESVWTEPTKNDVTSLAEIDSQLELIQKQIESLQRSLEVKESP</sequence>
<evidence type="ECO:0000256" key="4">
    <source>
        <dbReference type="ARBA" id="ARBA00022840"/>
    </source>
</evidence>
<evidence type="ECO:0000313" key="9">
    <source>
        <dbReference type="Proteomes" id="UP001430306"/>
    </source>
</evidence>
<dbReference type="Gene3D" id="1.10.510.10">
    <property type="entry name" value="Transferase(Phosphotransferase) domain 1"/>
    <property type="match status" value="1"/>
</dbReference>
<feature type="binding site" evidence="5">
    <location>
        <position position="136"/>
    </location>
    <ligand>
        <name>ATP</name>
        <dbReference type="ChEBI" id="CHEBI:30616"/>
    </ligand>
</feature>
<feature type="transmembrane region" description="Helical" evidence="6">
    <location>
        <begin position="392"/>
        <end position="412"/>
    </location>
</feature>
<dbReference type="RefSeq" id="WP_230274749.1">
    <property type="nucleotide sequence ID" value="NZ_JAJKFW010000025.1"/>
</dbReference>
<dbReference type="GO" id="GO:0004674">
    <property type="term" value="F:protein serine/threonine kinase activity"/>
    <property type="evidence" value="ECO:0007669"/>
    <property type="project" value="UniProtKB-KW"/>
</dbReference>
<dbReference type="Proteomes" id="UP001430306">
    <property type="component" value="Unassembled WGS sequence"/>
</dbReference>
<dbReference type="PROSITE" id="PS00108">
    <property type="entry name" value="PROTEIN_KINASE_ST"/>
    <property type="match status" value="1"/>
</dbReference>
<dbReference type="SUPFAM" id="SSF56112">
    <property type="entry name" value="Protein kinase-like (PK-like)"/>
    <property type="match status" value="1"/>
</dbReference>
<dbReference type="PROSITE" id="PS50011">
    <property type="entry name" value="PROTEIN_KINASE_DOM"/>
    <property type="match status" value="1"/>
</dbReference>
<evidence type="ECO:0000256" key="5">
    <source>
        <dbReference type="PROSITE-ProRule" id="PRU10141"/>
    </source>
</evidence>
<organism evidence="8 9">
    <name type="scientific">Rhodopirellula halodulae</name>
    <dbReference type="NCBI Taxonomy" id="2894198"/>
    <lineage>
        <taxon>Bacteria</taxon>
        <taxon>Pseudomonadati</taxon>
        <taxon>Planctomycetota</taxon>
        <taxon>Planctomycetia</taxon>
        <taxon>Pirellulales</taxon>
        <taxon>Pirellulaceae</taxon>
        <taxon>Rhodopirellula</taxon>
    </lineage>
</organism>
<dbReference type="PANTHER" id="PTHR43289">
    <property type="entry name" value="MITOGEN-ACTIVATED PROTEIN KINASE KINASE KINASE 20-RELATED"/>
    <property type="match status" value="1"/>
</dbReference>
<evidence type="ECO:0000259" key="7">
    <source>
        <dbReference type="PROSITE" id="PS50011"/>
    </source>
</evidence>
<protein>
    <submittedName>
        <fullName evidence="8">Serine/threonine protein kinase</fullName>
    </submittedName>
</protein>
<dbReference type="CDD" id="cd14014">
    <property type="entry name" value="STKc_PknB_like"/>
    <property type="match status" value="1"/>
</dbReference>
<dbReference type="PANTHER" id="PTHR43289:SF6">
    <property type="entry name" value="SERINE_THREONINE-PROTEIN KINASE NEKL-3"/>
    <property type="match status" value="1"/>
</dbReference>
<keyword evidence="1" id="KW-0808">Transferase</keyword>